<gene>
    <name evidence="2" type="ORF">A2932_01095</name>
</gene>
<dbReference type="AlphaFoldDB" id="A0A1G2HGQ8"/>
<dbReference type="Gene3D" id="1.10.10.10">
    <property type="entry name" value="Winged helix-like DNA-binding domain superfamily/Winged helix DNA-binding domain"/>
    <property type="match status" value="1"/>
</dbReference>
<evidence type="ECO:0000313" key="2">
    <source>
        <dbReference type="EMBL" id="OGZ61058.1"/>
    </source>
</evidence>
<accession>A0A1G2HGQ8</accession>
<keyword evidence="1" id="KW-1133">Transmembrane helix</keyword>
<reference evidence="2 3" key="1">
    <citation type="journal article" date="2016" name="Nat. Commun.">
        <title>Thousands of microbial genomes shed light on interconnected biogeochemical processes in an aquifer system.</title>
        <authorList>
            <person name="Anantharaman K."/>
            <person name="Brown C.T."/>
            <person name="Hug L.A."/>
            <person name="Sharon I."/>
            <person name="Castelle C.J."/>
            <person name="Probst A.J."/>
            <person name="Thomas B.C."/>
            <person name="Singh A."/>
            <person name="Wilkins M.J."/>
            <person name="Karaoz U."/>
            <person name="Brodie E.L."/>
            <person name="Williams K.H."/>
            <person name="Hubbard S.S."/>
            <person name="Banfield J.F."/>
        </authorList>
    </citation>
    <scope>NUCLEOTIDE SEQUENCE [LARGE SCALE GENOMIC DNA]</scope>
</reference>
<dbReference type="Proteomes" id="UP000179153">
    <property type="component" value="Unassembled WGS sequence"/>
</dbReference>
<feature type="transmembrane region" description="Helical" evidence="1">
    <location>
        <begin position="12"/>
        <end position="30"/>
    </location>
</feature>
<organism evidence="2 3">
    <name type="scientific">Candidatus Spechtbacteria bacterium RIFCSPLOWO2_01_FULL_46_10</name>
    <dbReference type="NCBI Taxonomy" id="1802163"/>
    <lineage>
        <taxon>Bacteria</taxon>
        <taxon>Candidatus Spechtiibacteriota</taxon>
    </lineage>
</organism>
<keyword evidence="1" id="KW-0472">Membrane</keyword>
<dbReference type="InterPro" id="IPR036390">
    <property type="entry name" value="WH_DNA-bd_sf"/>
</dbReference>
<dbReference type="SUPFAM" id="SSF46785">
    <property type="entry name" value="Winged helix' DNA-binding domain"/>
    <property type="match status" value="1"/>
</dbReference>
<protein>
    <submittedName>
        <fullName evidence="2">Uncharacterized protein</fullName>
    </submittedName>
</protein>
<proteinExistence type="predicted"/>
<evidence type="ECO:0000256" key="1">
    <source>
        <dbReference type="SAM" id="Phobius"/>
    </source>
</evidence>
<dbReference type="EMBL" id="MHOI01000031">
    <property type="protein sequence ID" value="OGZ61058.1"/>
    <property type="molecule type" value="Genomic_DNA"/>
</dbReference>
<evidence type="ECO:0000313" key="3">
    <source>
        <dbReference type="Proteomes" id="UP000179153"/>
    </source>
</evidence>
<name>A0A1G2HGQ8_9BACT</name>
<dbReference type="STRING" id="1802163.A2932_01095"/>
<dbReference type="InterPro" id="IPR036388">
    <property type="entry name" value="WH-like_DNA-bd_sf"/>
</dbReference>
<keyword evidence="1" id="KW-0812">Transmembrane</keyword>
<comment type="caution">
    <text evidence="2">The sequence shown here is derived from an EMBL/GenBank/DDBJ whole genome shotgun (WGS) entry which is preliminary data.</text>
</comment>
<sequence length="110" mass="12794">MTNFFNNPALFWTALAAFFIALFVELALRVNRRRRKRVLNAHSSRIEKALARFRAEKTKRITNDEYQKITGVSDATATRDLQKLENLGVLKQRGKGRGAYYIFQKKTTQK</sequence>